<accession>A0ACC1B4W0</accession>
<organism evidence="1 2">
    <name type="scientific">Pistacia atlantica</name>
    <dbReference type="NCBI Taxonomy" id="434234"/>
    <lineage>
        <taxon>Eukaryota</taxon>
        <taxon>Viridiplantae</taxon>
        <taxon>Streptophyta</taxon>
        <taxon>Embryophyta</taxon>
        <taxon>Tracheophyta</taxon>
        <taxon>Spermatophyta</taxon>
        <taxon>Magnoliopsida</taxon>
        <taxon>eudicotyledons</taxon>
        <taxon>Gunneridae</taxon>
        <taxon>Pentapetalae</taxon>
        <taxon>rosids</taxon>
        <taxon>malvids</taxon>
        <taxon>Sapindales</taxon>
        <taxon>Anacardiaceae</taxon>
        <taxon>Pistacia</taxon>
    </lineage>
</organism>
<proteinExistence type="predicted"/>
<dbReference type="Proteomes" id="UP001164250">
    <property type="component" value="Chromosome 7"/>
</dbReference>
<name>A0ACC1B4W0_9ROSI</name>
<comment type="caution">
    <text evidence="1">The sequence shown here is derived from an EMBL/GenBank/DDBJ whole genome shotgun (WGS) entry which is preliminary data.</text>
</comment>
<sequence>MVQPHILLVTFPAQGHINPCLQLAKRLLSTGVRVTVATSHFAIRRMKNNSTTHAPGLSFAAFSDGYEDGYKSRDDVHHYMDELKRVGSLSLSDFIASNTKQGNGFTCIVYSILIPWVANVGRAHDIPTTLFWNQTATMFAIYYFYFKDQSFSVSLPGLPDLTTRDLPSFFIPSNQYAFALPSFKEQFDILDEETNPTLLVNTYDALESEVFKAIDEYNMVGIGPLIPSAFLGDLFKGGYNKEYMEWLNAKPKSSVIYVSFGSISVLSKPQMEELARGLLDTGRPFLWVIRAKEGGEEDKEEDKLSCREELEKQGKIVPWCSQVEVLSHASVGCFVTHCGWNSTFESLCSGVPTVAFPQWTDQTTNAKLIEDVWKTGVRVNHNEEGIVEGSEIKRCLEIVLGGEEMRRNARKWKELAREAAKEGGSSNKNLKDFVDQIAKGC</sequence>
<gene>
    <name evidence="1" type="ORF">Patl1_26161</name>
</gene>
<dbReference type="EMBL" id="CM047903">
    <property type="protein sequence ID" value="KAJ0093977.1"/>
    <property type="molecule type" value="Genomic_DNA"/>
</dbReference>
<evidence type="ECO:0000313" key="2">
    <source>
        <dbReference type="Proteomes" id="UP001164250"/>
    </source>
</evidence>
<keyword evidence="2" id="KW-1185">Reference proteome</keyword>
<evidence type="ECO:0000313" key="1">
    <source>
        <dbReference type="EMBL" id="KAJ0093977.1"/>
    </source>
</evidence>
<protein>
    <submittedName>
        <fullName evidence="1">Uncharacterized protein</fullName>
    </submittedName>
</protein>
<reference evidence="2" key="1">
    <citation type="journal article" date="2023" name="G3 (Bethesda)">
        <title>Genome assembly and association tests identify interacting loci associated with vigor, precocity, and sex in interspecific pistachio rootstocks.</title>
        <authorList>
            <person name="Palmer W."/>
            <person name="Jacygrad E."/>
            <person name="Sagayaradj S."/>
            <person name="Cavanaugh K."/>
            <person name="Han R."/>
            <person name="Bertier L."/>
            <person name="Beede B."/>
            <person name="Kafkas S."/>
            <person name="Golino D."/>
            <person name="Preece J."/>
            <person name="Michelmore R."/>
        </authorList>
    </citation>
    <scope>NUCLEOTIDE SEQUENCE [LARGE SCALE GENOMIC DNA]</scope>
</reference>